<dbReference type="InterPro" id="IPR013968">
    <property type="entry name" value="PKS_KR"/>
</dbReference>
<dbReference type="InterPro" id="IPR020806">
    <property type="entry name" value="PKS_PP-bd"/>
</dbReference>
<dbReference type="InterPro" id="IPR036291">
    <property type="entry name" value="NAD(P)-bd_dom_sf"/>
</dbReference>
<evidence type="ECO:0000256" key="2">
    <source>
        <dbReference type="ARBA" id="ARBA00022553"/>
    </source>
</evidence>
<gene>
    <name evidence="4" type="ORF">I8748_04260</name>
</gene>
<dbReference type="InterPro" id="IPR050091">
    <property type="entry name" value="PKS_NRPS_Biosynth_Enz"/>
</dbReference>
<dbReference type="EMBL" id="JAECZC010000004">
    <property type="protein sequence ID" value="MBH8561398.1"/>
    <property type="molecule type" value="Genomic_DNA"/>
</dbReference>
<keyword evidence="5" id="KW-1185">Reference proteome</keyword>
<dbReference type="PANTHER" id="PTHR43775">
    <property type="entry name" value="FATTY ACID SYNTHASE"/>
    <property type="match status" value="1"/>
</dbReference>
<dbReference type="GO" id="GO:0005886">
    <property type="term" value="C:plasma membrane"/>
    <property type="evidence" value="ECO:0007669"/>
    <property type="project" value="TreeGrafter"/>
</dbReference>
<dbReference type="Pfam" id="PF00550">
    <property type="entry name" value="PP-binding"/>
    <property type="match status" value="1"/>
</dbReference>
<dbReference type="GO" id="GO:0031177">
    <property type="term" value="F:phosphopantetheine binding"/>
    <property type="evidence" value="ECO:0007669"/>
    <property type="project" value="InterPro"/>
</dbReference>
<dbReference type="GO" id="GO:0006633">
    <property type="term" value="P:fatty acid biosynthetic process"/>
    <property type="evidence" value="ECO:0007669"/>
    <property type="project" value="TreeGrafter"/>
</dbReference>
<dbReference type="InterPro" id="IPR009081">
    <property type="entry name" value="PP-bd_ACP"/>
</dbReference>
<sequence>MDSTEKIKLLPKHLFALIKQYQQQTLGHAIKDWFYNYEWQIKPRQLQAIANNMQLPQQGKWLILADQGGIGEALAELLQQRGHKCILVYAGDSYQVDQTKSKEKYYLNPVNLGDFQSLFQQIVEPLKLPLHGAIDLWSLDAQLTPELTISALEAAQRLSCASVLHLLQTIVQRSWSVWPRLWVVTRAAVGVLDTDTLAVAQSSVWGLGKVIALEHPEIWGGMLDLPASGVMDEAATLLAEIEHPENEGLIAFRNQKRYVARLVPTIPPQPQKVLFRTDSTYLITGGLGDLGLWLARWMVEMGARHLILTGRRGASAQTQETLNQLKHKGADIKVAQADVSKMDDMARVFEQVQTSMPPLRGIFHAAGVLDDGILLRQNWERFTRVMAPKVQGAWNLHILSQNQQLDFFVCFSSFTALTGNLGQGNYAAANTFLDALVHYRHKSGLPASSINWGRWADTGMALTAQSQLEQMGVQGMPPEQALAILGYLLAAGVTQAAVAKVNWVLERETHKARQQQPLLERIWTNLPVTQVASQTSIQPPEILHQLQAAMPSQRREMLMAHIQNRIAKILGLNDSQLPSVEQGFLELGMDSLMSVELKNQLEKDLETALHASLLFNYSTITALVDYLTSQVLTLDFGTDPVKSEPDQDNSVTSGDSIISTTDATDLEEMSQMEIAELLAQKLANI</sequence>
<organism evidence="4 5">
    <name type="scientific">Amazonocrinis nigriterrae CENA67</name>
    <dbReference type="NCBI Taxonomy" id="2794033"/>
    <lineage>
        <taxon>Bacteria</taxon>
        <taxon>Bacillati</taxon>
        <taxon>Cyanobacteriota</taxon>
        <taxon>Cyanophyceae</taxon>
        <taxon>Nostocales</taxon>
        <taxon>Nostocaceae</taxon>
        <taxon>Amazonocrinis</taxon>
        <taxon>Amazonocrinis nigriterrae</taxon>
    </lineage>
</organism>
<dbReference type="InterPro" id="IPR057326">
    <property type="entry name" value="KR_dom"/>
</dbReference>
<dbReference type="SUPFAM" id="SSF47336">
    <property type="entry name" value="ACP-like"/>
    <property type="match status" value="1"/>
</dbReference>
<dbReference type="SMART" id="SM00822">
    <property type="entry name" value="PKS_KR"/>
    <property type="match status" value="1"/>
</dbReference>
<dbReference type="AlphaFoldDB" id="A0A8J7L6L0"/>
<name>A0A8J7L6L0_9NOST</name>
<dbReference type="GO" id="GO:0004312">
    <property type="term" value="F:fatty acid synthase activity"/>
    <property type="evidence" value="ECO:0007669"/>
    <property type="project" value="TreeGrafter"/>
</dbReference>
<dbReference type="RefSeq" id="WP_198123415.1">
    <property type="nucleotide sequence ID" value="NZ_JAECZC010000004.1"/>
</dbReference>
<dbReference type="Gene3D" id="3.40.50.720">
    <property type="entry name" value="NAD(P)-binding Rossmann-like Domain"/>
    <property type="match status" value="1"/>
</dbReference>
<evidence type="ECO:0000313" key="4">
    <source>
        <dbReference type="EMBL" id="MBH8561398.1"/>
    </source>
</evidence>
<dbReference type="PANTHER" id="PTHR43775:SF37">
    <property type="entry name" value="SI:DKEY-61P9.11"/>
    <property type="match status" value="1"/>
</dbReference>
<dbReference type="PROSITE" id="PS50075">
    <property type="entry name" value="CARRIER"/>
    <property type="match status" value="1"/>
</dbReference>
<keyword evidence="1" id="KW-0596">Phosphopantetheine</keyword>
<evidence type="ECO:0000259" key="3">
    <source>
        <dbReference type="PROSITE" id="PS50075"/>
    </source>
</evidence>
<dbReference type="SMART" id="SM00823">
    <property type="entry name" value="PKS_PP"/>
    <property type="match status" value="1"/>
</dbReference>
<dbReference type="SUPFAM" id="SSF51735">
    <property type="entry name" value="NAD(P)-binding Rossmann-fold domains"/>
    <property type="match status" value="2"/>
</dbReference>
<keyword evidence="2" id="KW-0597">Phosphoprotein</keyword>
<dbReference type="Proteomes" id="UP000632766">
    <property type="component" value="Unassembled WGS sequence"/>
</dbReference>
<proteinExistence type="predicted"/>
<evidence type="ECO:0000256" key="1">
    <source>
        <dbReference type="ARBA" id="ARBA00022450"/>
    </source>
</evidence>
<reference evidence="4 5" key="1">
    <citation type="journal article" date="2021" name="Int. J. Syst. Evol. Microbiol.">
        <title>Amazonocrinis nigriterrae gen. nov., sp. nov., Atlanticothrix silvestris gen. nov., sp. nov. and Dendronalium phyllosphericum gen. nov., sp. nov., nostocacean cyanobacteria from Brazilian environments.</title>
        <authorList>
            <person name="Alvarenga D.O."/>
            <person name="Andreote A.P.D."/>
            <person name="Branco L.H.Z."/>
            <person name="Delbaje E."/>
            <person name="Cruz R.B."/>
            <person name="Varani A.M."/>
            <person name="Fiore M.F."/>
        </authorList>
    </citation>
    <scope>NUCLEOTIDE SEQUENCE [LARGE SCALE GENOMIC DNA]</scope>
    <source>
        <strain evidence="4 5">CENA67</strain>
    </source>
</reference>
<comment type="caution">
    <text evidence="4">The sequence shown here is derived from an EMBL/GenBank/DDBJ whole genome shotgun (WGS) entry which is preliminary data.</text>
</comment>
<dbReference type="Gene3D" id="1.10.1200.10">
    <property type="entry name" value="ACP-like"/>
    <property type="match status" value="1"/>
</dbReference>
<protein>
    <submittedName>
        <fullName evidence="4">SDR family NAD(P)-dependent oxidoreductase</fullName>
    </submittedName>
</protein>
<dbReference type="Pfam" id="PF08659">
    <property type="entry name" value="KR"/>
    <property type="match status" value="1"/>
</dbReference>
<dbReference type="InterPro" id="IPR036736">
    <property type="entry name" value="ACP-like_sf"/>
</dbReference>
<dbReference type="SMART" id="SM01294">
    <property type="entry name" value="PKS_PP_betabranch"/>
    <property type="match status" value="1"/>
</dbReference>
<dbReference type="GO" id="GO:0005737">
    <property type="term" value="C:cytoplasm"/>
    <property type="evidence" value="ECO:0007669"/>
    <property type="project" value="TreeGrafter"/>
</dbReference>
<dbReference type="GO" id="GO:0071770">
    <property type="term" value="P:DIM/DIP cell wall layer assembly"/>
    <property type="evidence" value="ECO:0007669"/>
    <property type="project" value="TreeGrafter"/>
</dbReference>
<evidence type="ECO:0000313" key="5">
    <source>
        <dbReference type="Proteomes" id="UP000632766"/>
    </source>
</evidence>
<accession>A0A8J7L6L0</accession>
<feature type="domain" description="Carrier" evidence="3">
    <location>
        <begin position="556"/>
        <end position="631"/>
    </location>
</feature>
<dbReference type="CDD" id="cd08955">
    <property type="entry name" value="KR_2_FAS_SDR_x"/>
    <property type="match status" value="1"/>
</dbReference>